<organism evidence="1 2">
    <name type="scientific">Ridgeia piscesae</name>
    <name type="common">Tubeworm</name>
    <dbReference type="NCBI Taxonomy" id="27915"/>
    <lineage>
        <taxon>Eukaryota</taxon>
        <taxon>Metazoa</taxon>
        <taxon>Spiralia</taxon>
        <taxon>Lophotrochozoa</taxon>
        <taxon>Annelida</taxon>
        <taxon>Polychaeta</taxon>
        <taxon>Sedentaria</taxon>
        <taxon>Canalipalpata</taxon>
        <taxon>Sabellida</taxon>
        <taxon>Siboglinidae</taxon>
        <taxon>Ridgeia</taxon>
    </lineage>
</organism>
<dbReference type="EMBL" id="JAODUO010000469">
    <property type="protein sequence ID" value="KAK2179847.1"/>
    <property type="molecule type" value="Genomic_DNA"/>
</dbReference>
<accession>A0AAD9KYD4</accession>
<evidence type="ECO:0000313" key="1">
    <source>
        <dbReference type="EMBL" id="KAK2179847.1"/>
    </source>
</evidence>
<dbReference type="AlphaFoldDB" id="A0AAD9KYD4"/>
<proteinExistence type="predicted"/>
<name>A0AAD9KYD4_RIDPI</name>
<keyword evidence="2" id="KW-1185">Reference proteome</keyword>
<reference evidence="1" key="1">
    <citation type="journal article" date="2023" name="Mol. Biol. Evol.">
        <title>Third-Generation Sequencing Reveals the Adaptive Role of the Epigenome in Three Deep-Sea Polychaetes.</title>
        <authorList>
            <person name="Perez M."/>
            <person name="Aroh O."/>
            <person name="Sun Y."/>
            <person name="Lan Y."/>
            <person name="Juniper S.K."/>
            <person name="Young C.R."/>
            <person name="Angers B."/>
            <person name="Qian P.Y."/>
        </authorList>
    </citation>
    <scope>NUCLEOTIDE SEQUENCE</scope>
    <source>
        <strain evidence="1">R07B-5</strain>
    </source>
</reference>
<evidence type="ECO:0000313" key="2">
    <source>
        <dbReference type="Proteomes" id="UP001209878"/>
    </source>
</evidence>
<protein>
    <submittedName>
        <fullName evidence="1">Uncharacterized protein</fullName>
    </submittedName>
</protein>
<gene>
    <name evidence="1" type="ORF">NP493_469g01010</name>
</gene>
<dbReference type="Proteomes" id="UP001209878">
    <property type="component" value="Unassembled WGS sequence"/>
</dbReference>
<comment type="caution">
    <text evidence="1">The sequence shown here is derived from an EMBL/GenBank/DDBJ whole genome shotgun (WGS) entry which is preliminary data.</text>
</comment>
<sequence length="105" mass="12269">MNNEAFFEKQFSRINDMFTYACRQVVLINDEMEALRARHERAEKNGARAFLYSQRLRLTVLEGTRTMFYEYATVCSDRLASLHDEMILDDGSLEESQPSDSSSWL</sequence>